<dbReference type="Gene3D" id="3.90.1150.10">
    <property type="entry name" value="Aspartate Aminotransferase, domain 1"/>
    <property type="match status" value="1"/>
</dbReference>
<dbReference type="InterPro" id="IPR004839">
    <property type="entry name" value="Aminotransferase_I/II_large"/>
</dbReference>
<keyword evidence="2" id="KW-0032">Aminotransferase</keyword>
<dbReference type="InterPro" id="IPR015422">
    <property type="entry name" value="PyrdxlP-dep_Trfase_small"/>
</dbReference>
<keyword evidence="3" id="KW-1185">Reference proteome</keyword>
<dbReference type="EMBL" id="ML742237">
    <property type="protein sequence ID" value="KAE8146893.1"/>
    <property type="molecule type" value="Genomic_DNA"/>
</dbReference>
<dbReference type="InterPro" id="IPR015421">
    <property type="entry name" value="PyrdxlP-dep_Trfase_major"/>
</dbReference>
<dbReference type="OrthoDB" id="7042322at2759"/>
<keyword evidence="2" id="KW-0808">Transferase</keyword>
<dbReference type="PANTHER" id="PTHR42858:SF1">
    <property type="entry name" value="LD15494P"/>
    <property type="match status" value="1"/>
</dbReference>
<evidence type="ECO:0000313" key="3">
    <source>
        <dbReference type="Proteomes" id="UP000325780"/>
    </source>
</evidence>
<evidence type="ECO:0000259" key="1">
    <source>
        <dbReference type="Pfam" id="PF00155"/>
    </source>
</evidence>
<dbReference type="Gene3D" id="3.40.640.10">
    <property type="entry name" value="Type I PLP-dependent aspartate aminotransferase-like (Major domain)"/>
    <property type="match status" value="1"/>
</dbReference>
<dbReference type="Pfam" id="PF00155">
    <property type="entry name" value="Aminotran_1_2"/>
    <property type="match status" value="1"/>
</dbReference>
<dbReference type="Proteomes" id="UP000325780">
    <property type="component" value="Unassembled WGS sequence"/>
</dbReference>
<dbReference type="GO" id="GO:0030170">
    <property type="term" value="F:pyridoxal phosphate binding"/>
    <property type="evidence" value="ECO:0007669"/>
    <property type="project" value="InterPro"/>
</dbReference>
<dbReference type="AlphaFoldDB" id="A0A5N6TKL8"/>
<dbReference type="GO" id="GO:0047536">
    <property type="term" value="F:2-aminoadipate transaminase activity"/>
    <property type="evidence" value="ECO:0007669"/>
    <property type="project" value="TreeGrafter"/>
</dbReference>
<organism evidence="2 3">
    <name type="scientific">Aspergillus avenaceus</name>
    <dbReference type="NCBI Taxonomy" id="36643"/>
    <lineage>
        <taxon>Eukaryota</taxon>
        <taxon>Fungi</taxon>
        <taxon>Dikarya</taxon>
        <taxon>Ascomycota</taxon>
        <taxon>Pezizomycotina</taxon>
        <taxon>Eurotiomycetes</taxon>
        <taxon>Eurotiomycetidae</taxon>
        <taxon>Eurotiales</taxon>
        <taxon>Aspergillaceae</taxon>
        <taxon>Aspergillus</taxon>
        <taxon>Aspergillus subgen. Circumdati</taxon>
    </lineage>
</organism>
<dbReference type="PANTHER" id="PTHR42858">
    <property type="entry name" value="AMINOTRANSFERASE"/>
    <property type="match status" value="1"/>
</dbReference>
<gene>
    <name evidence="2" type="ORF">BDV25DRAFT_161556</name>
</gene>
<evidence type="ECO:0000313" key="2">
    <source>
        <dbReference type="EMBL" id="KAE8146893.1"/>
    </source>
</evidence>
<name>A0A5N6TKL8_ASPAV</name>
<dbReference type="CDD" id="cd00609">
    <property type="entry name" value="AAT_like"/>
    <property type="match status" value="1"/>
</dbReference>
<feature type="domain" description="Aminotransferase class I/classII large" evidence="1">
    <location>
        <begin position="37"/>
        <end position="422"/>
    </location>
</feature>
<protein>
    <submittedName>
        <fullName evidence="2">Aminotransferase</fullName>
    </submittedName>
</protein>
<sequence>MTVSRKQINFLRGWPTPGLLPTTLLSSASQRVLANQDEYTKMQEYGSCHGVTRLRKGLADWVGSHYGVTPNLERICITGGASQNLVCILQCFSDVNYTRAVWVVAPCYHLACGIFEDNGFAGRLYAVHEDDEGIDLETFDRQLQEFENQDKPNRDLKPFKQPSVERKLYRHLIYTVPTCSNPSGLTMSLSRREGLVRLARKYDGLVISDDVYDFLQWPLTAPVTPDRSAEMRLPRLCDIDRSMGPSDNDSRGFGHAVSNGSFSKMSGPSVRTGWAEASPPFITAIARTAATRSAGAPSQLCAAMLADVVENGQLQRFVDETVRPTLQRRHRLMMDAIDRHLSPLGVKARTSSLNGFETFGGYFVWLDMGGEVSTTFLAQVLKAEENVIIGHGQMFAVHGDEKRTNFTNSARLCFAWEAEQDIVDGIERIGQLLVRMKQNREHYLRLASTSYNIH</sequence>
<accession>A0A5N6TKL8</accession>
<proteinExistence type="predicted"/>
<dbReference type="SUPFAM" id="SSF53383">
    <property type="entry name" value="PLP-dependent transferases"/>
    <property type="match status" value="1"/>
</dbReference>
<dbReference type="InterPro" id="IPR015424">
    <property type="entry name" value="PyrdxlP-dep_Trfase"/>
</dbReference>
<reference evidence="2 3" key="1">
    <citation type="submission" date="2019-04" db="EMBL/GenBank/DDBJ databases">
        <title>Friends and foes A comparative genomics study of 23 Aspergillus species from section Flavi.</title>
        <authorList>
            <consortium name="DOE Joint Genome Institute"/>
            <person name="Kjaerbolling I."/>
            <person name="Vesth T."/>
            <person name="Frisvad J.C."/>
            <person name="Nybo J.L."/>
            <person name="Theobald S."/>
            <person name="Kildgaard S."/>
            <person name="Isbrandt T."/>
            <person name="Kuo A."/>
            <person name="Sato A."/>
            <person name="Lyhne E.K."/>
            <person name="Kogle M.E."/>
            <person name="Wiebenga A."/>
            <person name="Kun R.S."/>
            <person name="Lubbers R.J."/>
            <person name="Makela M.R."/>
            <person name="Barry K."/>
            <person name="Chovatia M."/>
            <person name="Clum A."/>
            <person name="Daum C."/>
            <person name="Haridas S."/>
            <person name="He G."/>
            <person name="LaButti K."/>
            <person name="Lipzen A."/>
            <person name="Mondo S."/>
            <person name="Riley R."/>
            <person name="Salamov A."/>
            <person name="Simmons B.A."/>
            <person name="Magnuson J.K."/>
            <person name="Henrissat B."/>
            <person name="Mortensen U.H."/>
            <person name="Larsen T.O."/>
            <person name="Devries R.P."/>
            <person name="Grigoriev I.V."/>
            <person name="Machida M."/>
            <person name="Baker S.E."/>
            <person name="Andersen M.R."/>
        </authorList>
    </citation>
    <scope>NUCLEOTIDE SEQUENCE [LARGE SCALE GENOMIC DNA]</scope>
    <source>
        <strain evidence="2 3">IBT 18842</strain>
    </source>
</reference>